<dbReference type="OrthoDB" id="9803824at2"/>
<dbReference type="CDD" id="cd01949">
    <property type="entry name" value="GGDEF"/>
    <property type="match status" value="1"/>
</dbReference>
<keyword evidence="7" id="KW-1185">Reference proteome</keyword>
<feature type="domain" description="GGDEF" evidence="5">
    <location>
        <begin position="270"/>
        <end position="399"/>
    </location>
</feature>
<dbReference type="AlphaFoldDB" id="A0A8J2XNW9"/>
<comment type="catalytic activity">
    <reaction evidence="3">
        <text>2 GTP = 3',3'-c-di-GMP + 2 diphosphate</text>
        <dbReference type="Rhea" id="RHEA:24898"/>
        <dbReference type="ChEBI" id="CHEBI:33019"/>
        <dbReference type="ChEBI" id="CHEBI:37565"/>
        <dbReference type="ChEBI" id="CHEBI:58805"/>
        <dbReference type="EC" id="2.7.7.65"/>
    </reaction>
</comment>
<gene>
    <name evidence="6" type="ORF">GCM10011369_16690</name>
</gene>
<dbReference type="PANTHER" id="PTHR45138">
    <property type="entry name" value="REGULATORY COMPONENTS OF SENSORY TRANSDUCTION SYSTEM"/>
    <property type="match status" value="1"/>
</dbReference>
<sequence>MLDLIKVDGVIYLMELPPLFVVIVVALNVVLGILGAVYMYFGTPRVNGSSSKSVSCFAICFLMIAATFSMLGVRPYIGYLTSVILVHLGLVVFMFALIAGLLLRQGKSISTVLCDWRVIVAVVSYLFIQIYLLTYLYDRIDIRNIFVFVFNTTVYGCCLRLTCRVEERRSSGELLMNNSLYLCLFCGLLLAVMSLTPIAEDVASFIVVNTFIFAVSIFALFGGLHAMLFDDQAELYREASITDPLTQIYNRRYFYDRVKAVVSQANRHDYKISLLICDIDNFKSVNDDYGHDAGDKVLVAFANMLEREKRNEDILARFGGEEFVMLLPNTELAGAIELAERLRQSTEKLLVTAAGGDIHITASFGVTFCNPPTVDDSITKADTALYLAKKQGRNQVVAS</sequence>
<evidence type="ECO:0000256" key="1">
    <source>
        <dbReference type="ARBA" id="ARBA00001946"/>
    </source>
</evidence>
<dbReference type="RefSeq" id="WP_087505350.1">
    <property type="nucleotide sequence ID" value="NZ_BMDX01000006.1"/>
</dbReference>
<dbReference type="EMBL" id="BMDX01000006">
    <property type="protein sequence ID" value="GGA75492.1"/>
    <property type="molecule type" value="Genomic_DNA"/>
</dbReference>
<name>A0A8J2XNW9_9GAMM</name>
<dbReference type="PROSITE" id="PS50887">
    <property type="entry name" value="GGDEF"/>
    <property type="match status" value="1"/>
</dbReference>
<dbReference type="PANTHER" id="PTHR45138:SF9">
    <property type="entry name" value="DIGUANYLATE CYCLASE DGCM-RELATED"/>
    <property type="match status" value="1"/>
</dbReference>
<feature type="transmembrane region" description="Helical" evidence="4">
    <location>
        <begin position="180"/>
        <end position="199"/>
    </location>
</feature>
<evidence type="ECO:0000256" key="3">
    <source>
        <dbReference type="ARBA" id="ARBA00034247"/>
    </source>
</evidence>
<evidence type="ECO:0000256" key="4">
    <source>
        <dbReference type="SAM" id="Phobius"/>
    </source>
</evidence>
<organism evidence="6 7">
    <name type="scientific">Neiella marina</name>
    <dbReference type="NCBI Taxonomy" id="508461"/>
    <lineage>
        <taxon>Bacteria</taxon>
        <taxon>Pseudomonadati</taxon>
        <taxon>Pseudomonadota</taxon>
        <taxon>Gammaproteobacteria</taxon>
        <taxon>Alteromonadales</taxon>
        <taxon>Echinimonadaceae</taxon>
        <taxon>Neiella</taxon>
    </lineage>
</organism>
<evidence type="ECO:0000259" key="5">
    <source>
        <dbReference type="PROSITE" id="PS50887"/>
    </source>
</evidence>
<comment type="cofactor">
    <cofactor evidence="1">
        <name>Mg(2+)</name>
        <dbReference type="ChEBI" id="CHEBI:18420"/>
    </cofactor>
</comment>
<dbReference type="InterPro" id="IPR050469">
    <property type="entry name" value="Diguanylate_Cyclase"/>
</dbReference>
<dbReference type="InterPro" id="IPR043128">
    <property type="entry name" value="Rev_trsase/Diguanyl_cyclase"/>
</dbReference>
<dbReference type="Pfam" id="PF00990">
    <property type="entry name" value="GGDEF"/>
    <property type="match status" value="1"/>
</dbReference>
<dbReference type="InterPro" id="IPR000160">
    <property type="entry name" value="GGDEF_dom"/>
</dbReference>
<comment type="caution">
    <text evidence="6">The sequence shown here is derived from an EMBL/GenBank/DDBJ whole genome shotgun (WGS) entry which is preliminary data.</text>
</comment>
<dbReference type="NCBIfam" id="TIGR00254">
    <property type="entry name" value="GGDEF"/>
    <property type="match status" value="1"/>
</dbReference>
<accession>A0A8J2XNW9</accession>
<feature type="transmembrane region" description="Helical" evidence="4">
    <location>
        <begin position="115"/>
        <end position="136"/>
    </location>
</feature>
<proteinExistence type="predicted"/>
<dbReference type="GO" id="GO:0052621">
    <property type="term" value="F:diguanylate cyclase activity"/>
    <property type="evidence" value="ECO:0007669"/>
    <property type="project" value="UniProtKB-EC"/>
</dbReference>
<keyword evidence="4" id="KW-0812">Transmembrane</keyword>
<dbReference type="InterPro" id="IPR029787">
    <property type="entry name" value="Nucleotide_cyclase"/>
</dbReference>
<keyword evidence="4" id="KW-1133">Transmembrane helix</keyword>
<protein>
    <recommendedName>
        <fullName evidence="2">diguanylate cyclase</fullName>
        <ecNumber evidence="2">2.7.7.65</ecNumber>
    </recommendedName>
</protein>
<dbReference type="SUPFAM" id="SSF55073">
    <property type="entry name" value="Nucleotide cyclase"/>
    <property type="match status" value="1"/>
</dbReference>
<dbReference type="EC" id="2.7.7.65" evidence="2"/>
<dbReference type="SMART" id="SM00267">
    <property type="entry name" value="GGDEF"/>
    <property type="match status" value="1"/>
</dbReference>
<keyword evidence="4" id="KW-0472">Membrane</keyword>
<feature type="transmembrane region" description="Helical" evidence="4">
    <location>
        <begin position="205"/>
        <end position="228"/>
    </location>
</feature>
<feature type="transmembrane region" description="Helical" evidence="4">
    <location>
        <begin position="79"/>
        <end position="103"/>
    </location>
</feature>
<evidence type="ECO:0000313" key="7">
    <source>
        <dbReference type="Proteomes" id="UP000619743"/>
    </source>
</evidence>
<dbReference type="FunFam" id="3.30.70.270:FF:000001">
    <property type="entry name" value="Diguanylate cyclase domain protein"/>
    <property type="match status" value="1"/>
</dbReference>
<evidence type="ECO:0000313" key="6">
    <source>
        <dbReference type="EMBL" id="GGA75492.1"/>
    </source>
</evidence>
<dbReference type="Gene3D" id="3.30.70.270">
    <property type="match status" value="1"/>
</dbReference>
<reference evidence="7" key="1">
    <citation type="journal article" date="2019" name="Int. J. Syst. Evol. Microbiol.">
        <title>The Global Catalogue of Microorganisms (GCM) 10K type strain sequencing project: providing services to taxonomists for standard genome sequencing and annotation.</title>
        <authorList>
            <consortium name="The Broad Institute Genomics Platform"/>
            <consortium name="The Broad Institute Genome Sequencing Center for Infectious Disease"/>
            <person name="Wu L."/>
            <person name="Ma J."/>
        </authorList>
    </citation>
    <scope>NUCLEOTIDE SEQUENCE [LARGE SCALE GENOMIC DNA]</scope>
    <source>
        <strain evidence="7">CGMCC 1.10130</strain>
    </source>
</reference>
<evidence type="ECO:0000256" key="2">
    <source>
        <dbReference type="ARBA" id="ARBA00012528"/>
    </source>
</evidence>
<feature type="transmembrane region" description="Helical" evidence="4">
    <location>
        <begin position="20"/>
        <end position="41"/>
    </location>
</feature>
<feature type="transmembrane region" description="Helical" evidence="4">
    <location>
        <begin position="53"/>
        <end position="73"/>
    </location>
</feature>
<feature type="transmembrane region" description="Helical" evidence="4">
    <location>
        <begin position="142"/>
        <end position="159"/>
    </location>
</feature>
<dbReference type="Proteomes" id="UP000619743">
    <property type="component" value="Unassembled WGS sequence"/>
</dbReference>